<organism evidence="1 2">
    <name type="scientific">Campylobacter concisus</name>
    <dbReference type="NCBI Taxonomy" id="199"/>
    <lineage>
        <taxon>Bacteria</taxon>
        <taxon>Pseudomonadati</taxon>
        <taxon>Campylobacterota</taxon>
        <taxon>Epsilonproteobacteria</taxon>
        <taxon>Campylobacterales</taxon>
        <taxon>Campylobacteraceae</taxon>
        <taxon>Campylobacter</taxon>
    </lineage>
</organism>
<keyword evidence="1" id="KW-0378">Hydrolase</keyword>
<sequence length="90" mass="10004">MEKNLKNDTNISGKLLDINTHRQVSKVGMGITLASVCLSALFMKRNKSIKKFHVASGIAFTCFALYHAGLYDNGIFKKMIIKAKNEVKKA</sequence>
<evidence type="ECO:0000313" key="2">
    <source>
        <dbReference type="Proteomes" id="UP000192671"/>
    </source>
</evidence>
<dbReference type="Proteomes" id="UP000192671">
    <property type="component" value="Unassembled WGS sequence"/>
</dbReference>
<evidence type="ECO:0000313" key="1">
    <source>
        <dbReference type="EMBL" id="ORI09113.1"/>
    </source>
</evidence>
<proteinExistence type="predicted"/>
<dbReference type="GO" id="GO:0004386">
    <property type="term" value="F:helicase activity"/>
    <property type="evidence" value="ECO:0007669"/>
    <property type="project" value="UniProtKB-KW"/>
</dbReference>
<name>A0A1X0U4V6_9BACT</name>
<gene>
    <name evidence="1" type="ORF">A3835_00920</name>
</gene>
<dbReference type="AlphaFoldDB" id="A0A1X0U4V6"/>
<reference evidence="1 2" key="1">
    <citation type="journal article" date="2017" name="Gene Rep">
        <title>The ribosomal RNA operon (rrn) of Campylobacter concisus supports molecular typing to genomospecies level.</title>
        <authorList>
            <person name="Huq M."/>
            <person name="Van T.T.H."/>
            <person name="Gurtler V."/>
            <person name="Elshagmani E."/>
            <person name="Allemailem K.S."/>
            <person name="Smooker P.M."/>
            <person name="Istivan T.S."/>
        </authorList>
    </citation>
    <scope>NUCLEOTIDE SEQUENCE [LARGE SCALE GENOMIC DNA]</scope>
    <source>
        <strain evidence="1 2">RCH 26</strain>
    </source>
</reference>
<protein>
    <submittedName>
        <fullName evidence="1">Helicase</fullName>
    </submittedName>
</protein>
<accession>A0A1X0U4V6</accession>
<keyword evidence="1" id="KW-0547">Nucleotide-binding</keyword>
<keyword evidence="1" id="KW-0067">ATP-binding</keyword>
<dbReference type="EMBL" id="LVWL01000012">
    <property type="protein sequence ID" value="ORI09113.1"/>
    <property type="molecule type" value="Genomic_DNA"/>
</dbReference>
<keyword evidence="1" id="KW-0347">Helicase</keyword>
<comment type="caution">
    <text evidence="1">The sequence shown here is derived from an EMBL/GenBank/DDBJ whole genome shotgun (WGS) entry which is preliminary data.</text>
</comment>